<dbReference type="EMBL" id="HF935285">
    <property type="protein sequence ID" value="CCX06296.1"/>
    <property type="molecule type" value="Genomic_DNA"/>
</dbReference>
<feature type="compositionally biased region" description="Basic and acidic residues" evidence="1">
    <location>
        <begin position="99"/>
        <end position="113"/>
    </location>
</feature>
<feature type="compositionally biased region" description="Low complexity" evidence="1">
    <location>
        <begin position="52"/>
        <end position="70"/>
    </location>
</feature>
<feature type="region of interest" description="Disordered" evidence="1">
    <location>
        <begin position="1"/>
        <end position="113"/>
    </location>
</feature>
<reference evidence="2 3" key="1">
    <citation type="journal article" date="2013" name="PLoS Genet.">
        <title>The genome and development-dependent transcriptomes of Pyronema confluens: a window into fungal evolution.</title>
        <authorList>
            <person name="Traeger S."/>
            <person name="Altegoer F."/>
            <person name="Freitag M."/>
            <person name="Gabaldon T."/>
            <person name="Kempken F."/>
            <person name="Kumar A."/>
            <person name="Marcet-Houben M."/>
            <person name="Poggeler S."/>
            <person name="Stajich J.E."/>
            <person name="Nowrousian M."/>
        </authorList>
    </citation>
    <scope>NUCLEOTIDE SEQUENCE [LARGE SCALE GENOMIC DNA]</scope>
    <source>
        <strain evidence="3">CBS 100304</strain>
        <tissue evidence="2">Vegetative mycelium</tissue>
    </source>
</reference>
<evidence type="ECO:0000256" key="1">
    <source>
        <dbReference type="SAM" id="MobiDB-lite"/>
    </source>
</evidence>
<dbReference type="AlphaFoldDB" id="U4KX25"/>
<sequence length="134" mass="15410">MDYQTILRQFQRRAREPQTAPDTQSNQRAQEAQGSQGHQGTPQLVRETPAMQGARDAQRPQGAQGAQRPQATKRAQGDAMNATAKSQDGRQMQDSQMPDDQHYEHPLDQDPEEQLKRFREKHAYKETFHKELGW</sequence>
<proteinExistence type="predicted"/>
<dbReference type="Proteomes" id="UP000018144">
    <property type="component" value="Unassembled WGS sequence"/>
</dbReference>
<evidence type="ECO:0000313" key="3">
    <source>
        <dbReference type="Proteomes" id="UP000018144"/>
    </source>
</evidence>
<keyword evidence="3" id="KW-1185">Reference proteome</keyword>
<organism evidence="2 3">
    <name type="scientific">Pyronema omphalodes (strain CBS 100304)</name>
    <name type="common">Pyronema confluens</name>
    <dbReference type="NCBI Taxonomy" id="1076935"/>
    <lineage>
        <taxon>Eukaryota</taxon>
        <taxon>Fungi</taxon>
        <taxon>Dikarya</taxon>
        <taxon>Ascomycota</taxon>
        <taxon>Pezizomycotina</taxon>
        <taxon>Pezizomycetes</taxon>
        <taxon>Pezizales</taxon>
        <taxon>Pyronemataceae</taxon>
        <taxon>Pyronema</taxon>
    </lineage>
</organism>
<gene>
    <name evidence="2" type="ORF">PCON_05883</name>
</gene>
<feature type="compositionally biased region" description="Polar residues" evidence="1">
    <location>
        <begin position="20"/>
        <end position="42"/>
    </location>
</feature>
<accession>U4KX25</accession>
<evidence type="ECO:0000313" key="2">
    <source>
        <dbReference type="EMBL" id="CCX06296.1"/>
    </source>
</evidence>
<name>U4KX25_PYROM</name>
<feature type="compositionally biased region" description="Polar residues" evidence="1">
    <location>
        <begin position="83"/>
        <end position="98"/>
    </location>
</feature>
<protein>
    <submittedName>
        <fullName evidence="2">Uncharacterized protein</fullName>
    </submittedName>
</protein>